<evidence type="ECO:0000259" key="19">
    <source>
        <dbReference type="SMART" id="SM01044"/>
    </source>
</evidence>
<evidence type="ECO:0000256" key="2">
    <source>
        <dbReference type="ARBA" id="ARBA00004279"/>
    </source>
</evidence>
<dbReference type="PANTHER" id="PTHR13434">
    <property type="entry name" value="PROTEIN CASC3"/>
    <property type="match status" value="1"/>
</dbReference>
<keyword evidence="7" id="KW-0813">Transport</keyword>
<organism evidence="20 21">
    <name type="scientific">Ranitomeya imitator</name>
    <name type="common">mimic poison frog</name>
    <dbReference type="NCBI Taxonomy" id="111125"/>
    <lineage>
        <taxon>Eukaryota</taxon>
        <taxon>Metazoa</taxon>
        <taxon>Chordata</taxon>
        <taxon>Craniata</taxon>
        <taxon>Vertebrata</taxon>
        <taxon>Euteleostomi</taxon>
        <taxon>Amphibia</taxon>
        <taxon>Batrachia</taxon>
        <taxon>Anura</taxon>
        <taxon>Neobatrachia</taxon>
        <taxon>Hyloidea</taxon>
        <taxon>Dendrobatidae</taxon>
        <taxon>Dendrobatinae</taxon>
        <taxon>Ranitomeya</taxon>
    </lineage>
</organism>
<keyword evidence="15" id="KW-0508">mRNA splicing</keyword>
<evidence type="ECO:0000313" key="21">
    <source>
        <dbReference type="Proteomes" id="UP001176940"/>
    </source>
</evidence>
<evidence type="ECO:0000256" key="14">
    <source>
        <dbReference type="ARBA" id="ARBA00023161"/>
    </source>
</evidence>
<dbReference type="InterPro" id="IPR018545">
    <property type="entry name" value="Btz_dom"/>
</dbReference>
<evidence type="ECO:0000256" key="1">
    <source>
        <dbReference type="ARBA" id="ARBA00004210"/>
    </source>
</evidence>
<dbReference type="PANTHER" id="PTHR13434:SF0">
    <property type="entry name" value="PROTEIN CASC3"/>
    <property type="match status" value="1"/>
</dbReference>
<keyword evidence="16" id="KW-0539">Nucleus</keyword>
<keyword evidence="12" id="KW-0810">Translation regulation</keyword>
<dbReference type="Proteomes" id="UP001176940">
    <property type="component" value="Unassembled WGS sequence"/>
</dbReference>
<feature type="compositionally biased region" description="Basic and acidic residues" evidence="18">
    <location>
        <begin position="201"/>
        <end position="224"/>
    </location>
</feature>
<evidence type="ECO:0000256" key="12">
    <source>
        <dbReference type="ARBA" id="ARBA00022845"/>
    </source>
</evidence>
<evidence type="ECO:0000256" key="15">
    <source>
        <dbReference type="ARBA" id="ARBA00023187"/>
    </source>
</evidence>
<feature type="region of interest" description="Disordered" evidence="18">
    <location>
        <begin position="643"/>
        <end position="664"/>
    </location>
</feature>
<comment type="caution">
    <text evidence="20">The sequence shown here is derived from an EMBL/GenBank/DDBJ whole genome shotgun (WGS) entry which is preliminary data.</text>
</comment>
<feature type="compositionally biased region" description="Basic and acidic residues" evidence="18">
    <location>
        <begin position="387"/>
        <end position="396"/>
    </location>
</feature>
<dbReference type="InterPro" id="IPR028544">
    <property type="entry name" value="CASC3"/>
</dbReference>
<keyword evidence="10" id="KW-0747">Spliceosome</keyword>
<evidence type="ECO:0000256" key="6">
    <source>
        <dbReference type="ARBA" id="ARBA00019964"/>
    </source>
</evidence>
<keyword evidence="14" id="KW-0866">Nonsense-mediated mRNA decay</keyword>
<evidence type="ECO:0000256" key="3">
    <source>
        <dbReference type="ARBA" id="ARBA00004324"/>
    </source>
</evidence>
<evidence type="ECO:0000256" key="11">
    <source>
        <dbReference type="ARBA" id="ARBA00022816"/>
    </source>
</evidence>
<feature type="compositionally biased region" description="Acidic residues" evidence="18">
    <location>
        <begin position="86"/>
        <end position="95"/>
    </location>
</feature>
<reference evidence="20" key="1">
    <citation type="submission" date="2023-07" db="EMBL/GenBank/DDBJ databases">
        <authorList>
            <person name="Stuckert A."/>
        </authorList>
    </citation>
    <scope>NUCLEOTIDE SEQUENCE</scope>
</reference>
<evidence type="ECO:0000313" key="20">
    <source>
        <dbReference type="EMBL" id="CAJ0917467.1"/>
    </source>
</evidence>
<gene>
    <name evidence="20" type="ORF">RIMI_LOCUS524121</name>
</gene>
<sequence length="786" mass="89494">MHISPCRLLPVTVLSDHQPYFHQPYFHQPYFHQPYFHQPYFHQPYFHQPYFHQPYFHQPYFHQPYFQASPESEDGIEGDAVLTDYESAEESEEEEARYSEDEALKTTLKLENNATETPAPKEEKRKSKGAVTGERQSGDGQESTEPDENKTTKKSQKRLDDDEDRKNPAYIPRKGLFFEHDLRGHTNDEEVRPKGRHPRKLWKDEGRWEHDRFREDEQAPKSRNELIAMYGYDIRSCKNSEEIRPRTAVLKGKTKRKKPNRPLPNRYQEFNSTPPQRAYNNRSVPNHSRTPPNRTYPRQGYKDHRSASYPPEDGAAPHAPSERRQEYGGYRGRSTEQAAPQPSEPPTEAQNKAEPTPEKQVEDTSPPPPDRPVEKKSYSRVRRSRIKGGEAGKSIDDTTFPELPPPPQMPNEVVPEPSPQIPVVKPSGWEPPLEGSVTGLEQEMSQVNISDQNWSPGQSAYISARGIPNHIHMTGGPPQYNRMEGMGVQSGRVKRYSSQRQRPVPDPAPMHISLMEGHYYDPLQFQGPIYTHGENPPSIPPQGLIVQQEMHLPHPGLHPHQPAAPMPTPNLYPGPVPIPPGQPPPQQLLPPPYFTAPPSVINFGNPTYPYPPGPLPPPPAHLYPNTQAQSQVYGGVTYYNPVQQQVQPKPSPPRRTSQPVTIKPPPPEYSLRIFHGLGAQRFFVALFKLSIVTFLPRRSVTQGYSSVLCSLRLYARLCSVYVGALLLMTSLVLQKMFQHFKKTYILVFPKSPGLITTDVKCSGQFVFYQTETDLRRRDNSRAGISL</sequence>
<comment type="similarity">
    <text evidence="5">Belongs to the CASC3 family.</text>
</comment>
<keyword evidence="17" id="KW-0966">Cell projection</keyword>
<dbReference type="SMART" id="SM01044">
    <property type="entry name" value="Btz"/>
    <property type="match status" value="1"/>
</dbReference>
<evidence type="ECO:0000256" key="10">
    <source>
        <dbReference type="ARBA" id="ARBA00022728"/>
    </source>
</evidence>
<accession>A0ABN9KR57</accession>
<dbReference type="Pfam" id="PF09405">
    <property type="entry name" value="Btz"/>
    <property type="match status" value="1"/>
</dbReference>
<feature type="compositionally biased region" description="Polar residues" evidence="18">
    <location>
        <begin position="134"/>
        <end position="143"/>
    </location>
</feature>
<proteinExistence type="inferred from homology"/>
<evidence type="ECO:0000256" key="7">
    <source>
        <dbReference type="ARBA" id="ARBA00022448"/>
    </source>
</evidence>
<name>A0ABN9KR57_9NEOB</name>
<evidence type="ECO:0000256" key="18">
    <source>
        <dbReference type="SAM" id="MobiDB-lite"/>
    </source>
</evidence>
<keyword evidence="13" id="KW-0694">RNA-binding</keyword>
<keyword evidence="21" id="KW-1185">Reference proteome</keyword>
<evidence type="ECO:0000256" key="5">
    <source>
        <dbReference type="ARBA" id="ARBA00009548"/>
    </source>
</evidence>
<evidence type="ECO:0000256" key="4">
    <source>
        <dbReference type="ARBA" id="ARBA00004556"/>
    </source>
</evidence>
<keyword evidence="9" id="KW-0507">mRNA processing</keyword>
<keyword evidence="8" id="KW-0963">Cytoplasm</keyword>
<keyword evidence="11" id="KW-0509">mRNA transport</keyword>
<feature type="compositionally biased region" description="Basic and acidic residues" evidence="18">
    <location>
        <begin position="176"/>
        <end position="193"/>
    </location>
</feature>
<evidence type="ECO:0000256" key="17">
    <source>
        <dbReference type="ARBA" id="ARBA00023273"/>
    </source>
</evidence>
<feature type="region of interest" description="Disordered" evidence="18">
    <location>
        <begin position="85"/>
        <end position="224"/>
    </location>
</feature>
<feature type="domain" description="Btz" evidence="19">
    <location>
        <begin position="130"/>
        <end position="239"/>
    </location>
</feature>
<evidence type="ECO:0000256" key="9">
    <source>
        <dbReference type="ARBA" id="ARBA00022664"/>
    </source>
</evidence>
<feature type="compositionally biased region" description="Polar residues" evidence="18">
    <location>
        <begin position="268"/>
        <end position="293"/>
    </location>
</feature>
<dbReference type="EMBL" id="CAUEEQ010000636">
    <property type="protein sequence ID" value="CAJ0917467.1"/>
    <property type="molecule type" value="Genomic_DNA"/>
</dbReference>
<feature type="region of interest" description="Disordered" evidence="18">
    <location>
        <begin position="238"/>
        <end position="432"/>
    </location>
</feature>
<evidence type="ECO:0000256" key="8">
    <source>
        <dbReference type="ARBA" id="ARBA00022490"/>
    </source>
</evidence>
<protein>
    <recommendedName>
        <fullName evidence="6">Protein CASC3</fullName>
    </recommendedName>
</protein>
<evidence type="ECO:0000256" key="13">
    <source>
        <dbReference type="ARBA" id="ARBA00022884"/>
    </source>
</evidence>
<comment type="subcellular location">
    <subcellularLocation>
        <location evidence="2">Cell projection</location>
        <location evidence="2">Dendrite</location>
    </subcellularLocation>
    <subcellularLocation>
        <location evidence="1">Cytoplasm</location>
        <location evidence="1">Stress granule</location>
    </subcellularLocation>
    <subcellularLocation>
        <location evidence="4">Cytoplasm</location>
        <location evidence="4">Perinuclear region</location>
    </subcellularLocation>
    <subcellularLocation>
        <location evidence="3">Nucleus speckle</location>
    </subcellularLocation>
</comment>
<feature type="compositionally biased region" description="Basic and acidic residues" evidence="18">
    <location>
        <begin position="147"/>
        <end position="167"/>
    </location>
</feature>
<evidence type="ECO:0000256" key="16">
    <source>
        <dbReference type="ARBA" id="ARBA00023242"/>
    </source>
</evidence>